<feature type="region of interest" description="Disordered" evidence="2">
    <location>
        <begin position="1263"/>
        <end position="1300"/>
    </location>
</feature>
<dbReference type="InterPro" id="IPR018508">
    <property type="entry name" value="3-dehydroquinate_DH_AS"/>
</dbReference>
<dbReference type="Pfam" id="PF01202">
    <property type="entry name" value="SKI"/>
    <property type="match status" value="1"/>
</dbReference>
<organism evidence="3 4">
    <name type="scientific">Tilletia walkeri</name>
    <dbReference type="NCBI Taxonomy" id="117179"/>
    <lineage>
        <taxon>Eukaryota</taxon>
        <taxon>Fungi</taxon>
        <taxon>Dikarya</taxon>
        <taxon>Basidiomycota</taxon>
        <taxon>Ustilaginomycotina</taxon>
        <taxon>Exobasidiomycetes</taxon>
        <taxon>Tilletiales</taxon>
        <taxon>Tilletiaceae</taxon>
        <taxon>Tilletia</taxon>
    </lineage>
</organism>
<reference evidence="3" key="2">
    <citation type="journal article" date="2019" name="IMA Fungus">
        <title>Genome sequencing and comparison of five Tilletia species to identify candidate genes for the detection of regulated species infecting wheat.</title>
        <authorList>
            <person name="Nguyen H.D.T."/>
            <person name="Sultana T."/>
            <person name="Kesanakurti P."/>
            <person name="Hambleton S."/>
        </authorList>
    </citation>
    <scope>NUCLEOTIDE SEQUENCE</scope>
    <source>
        <strain evidence="3">DAOMC 236422</strain>
    </source>
</reference>
<dbReference type="PANTHER" id="PTHR48125">
    <property type="entry name" value="LP07818P1"/>
    <property type="match status" value="1"/>
</dbReference>
<reference evidence="3" key="1">
    <citation type="submission" date="2016-04" db="EMBL/GenBank/DDBJ databases">
        <authorList>
            <person name="Nguyen H.D."/>
            <person name="Samba Siva P."/>
            <person name="Cullis J."/>
            <person name="Levesque C.A."/>
            <person name="Hambleton S."/>
        </authorList>
    </citation>
    <scope>NUCLEOTIDE SEQUENCE</scope>
    <source>
        <strain evidence="3">DAOMC 236422</strain>
    </source>
</reference>
<feature type="compositionally biased region" description="Basic and acidic residues" evidence="2">
    <location>
        <begin position="1269"/>
        <end position="1287"/>
    </location>
</feature>
<accession>A0A8X7T5Y7</accession>
<sequence length="1300" mass="139132">MTVIREHNQAYSSGSAAAREAVAPYPLPATSRALQAERALSPPPPPQPAPTSPHGSASAPGQPPMLEEARVRAETMVLANVRATLESKSDEPMPTPQVPLGMPTPPPPIMRLMARFGSPPPEAMPAPMSNMPNMANMPSGIPPSPQSLIDNIERMITGYASPPPQRPTHSAGPPPPLLRSYQPAPPPSRAPQQTAPPPGSAMPSRRGLTPQMTMPSFTAMAAQMHQRTPAPPESFLPPKRAPSPQSNLPSLQSLAAEMNSLKALAAELNVPSLRAMSPMTGRASSAGPDSMFSLGSFSPAPEPRKRAYRLPMPHKRATIILIGMRGVGKTTLGLIASSALGLRFIDTDKVLVNHFGMSAQDFVRKWGFQEYCNQEATVFESLLTEYPYDSIISTGGSAIESTRIKEILGSLRGKNAVVHVIREREEVAKYLSLEQNRWRYDEDPLNVWKRREPFYWMSSSVVFVNLSQPLSNNSSNGDRSSPRHPLALKSVAQSFLRLLESISTDGADAATSPPDEAPPKFGRAEAKGYSRYVDDSRMDSSDDIWRRVAPLPGVADATDRESLLRAGQTSYLSLTFPDLRKVDPALFEQVVEGVDAIELRADLLDCLTDASRETRQKLGTEKSDVVVAAQLDYAELAIQIEKVRALCEGSKVPLIFTIRTSREGGKFFDDRDHASGSMESAHMENLYFLLLGIALSMCVEIIDLELAWDIESTKLLAARRGRSKIMCSYHDLVGALRWDSNNARALYDRASSFDPDFVELIGTALTVNQNWHLLSFVSHVNSAAEADPSRPPLIAINMGRVGQPSRPFQRILSPVGHPAQPSVAAPGQLSLQEMTEIAGKLGIITPRKFVLFSGVRGEDGSVGSADVVQARVLRQAIQRIGLPYSIHMEGESGRMTMLDHFLSNNFGGAAFASHSYDVQGRLFEIAKQEDTTFSLSEDAIVVGGVDVVCLAELEPQNARGRGGGGAGGMRTAQGREAPRCVAHHSLPRVLEQSLTNHLNPLNKAGRESLAVIVVPQSENWHAGMTIGVKSAARAVQKSGFGYCAVVVCGSYPEVVDLSDLIRSFIRPPEEKEGATKFELQRSGALVDLPGRMKVVGDSSGGAAAGKAGGVAIRPPSAVILVGGSEGQHELALSSILDVDPSSVGSSLSPAERVDLPLPAEMWSGPLGGVCISVPTSSSSSSSASTPPPSSSLEAKLLKRGWMSVSPSILEFERLTHGIFEPWTRKRAPMATMRGAYLRAVGGGGDEAVGGGMGEDGMGGGGGGDMEMEVDGHVESGKGKGKGKERDPQGAAEALAGMRFG</sequence>
<keyword evidence="1" id="KW-0456">Lyase</keyword>
<keyword evidence="4" id="KW-1185">Reference proteome</keyword>
<protein>
    <recommendedName>
        <fullName evidence="5">3-dehydroquinate dehydratase</fullName>
    </recommendedName>
</protein>
<feature type="compositionally biased region" description="Pro residues" evidence="2">
    <location>
        <begin position="229"/>
        <end position="241"/>
    </location>
</feature>
<dbReference type="GO" id="GO:0003855">
    <property type="term" value="F:3-dehydroquinate dehydratase activity"/>
    <property type="evidence" value="ECO:0007669"/>
    <property type="project" value="InterPro"/>
</dbReference>
<dbReference type="Gene3D" id="3.20.20.70">
    <property type="entry name" value="Aldolase class I"/>
    <property type="match status" value="1"/>
</dbReference>
<evidence type="ECO:0008006" key="5">
    <source>
        <dbReference type="Google" id="ProtNLM"/>
    </source>
</evidence>
<dbReference type="CDD" id="cd00502">
    <property type="entry name" value="DHQase_I"/>
    <property type="match status" value="1"/>
</dbReference>
<dbReference type="PRINTS" id="PR01100">
    <property type="entry name" value="SHIKIMTKNASE"/>
</dbReference>
<name>A0A8X7T5Y7_9BASI</name>
<dbReference type="SUPFAM" id="SSF51569">
    <property type="entry name" value="Aldolase"/>
    <property type="match status" value="1"/>
</dbReference>
<dbReference type="InterPro" id="IPR001381">
    <property type="entry name" value="DHquinase_I"/>
</dbReference>
<evidence type="ECO:0000313" key="3">
    <source>
        <dbReference type="EMBL" id="KAE8270177.1"/>
    </source>
</evidence>
<feature type="region of interest" description="Disordered" evidence="2">
    <location>
        <begin position="28"/>
        <end position="63"/>
    </location>
</feature>
<dbReference type="PANTHER" id="PTHR48125:SF10">
    <property type="entry name" value="OS12G0136300 PROTEIN"/>
    <property type="match status" value="1"/>
</dbReference>
<dbReference type="Proteomes" id="UP000078113">
    <property type="component" value="Unassembled WGS sequence"/>
</dbReference>
<dbReference type="PROSITE" id="PS01028">
    <property type="entry name" value="DEHYDROQUINASE_I"/>
    <property type="match status" value="1"/>
</dbReference>
<feature type="region of interest" description="Disordered" evidence="2">
    <location>
        <begin position="157"/>
        <end position="247"/>
    </location>
</feature>
<dbReference type="Pfam" id="PF01487">
    <property type="entry name" value="DHquinase_I"/>
    <property type="match status" value="1"/>
</dbReference>
<gene>
    <name evidence="3" type="ORF">A4X09_0g2144</name>
</gene>
<feature type="region of interest" description="Disordered" evidence="2">
    <location>
        <begin position="506"/>
        <end position="525"/>
    </location>
</feature>
<dbReference type="EMBL" id="LWDG02000060">
    <property type="protein sequence ID" value="KAE8270177.1"/>
    <property type="molecule type" value="Genomic_DNA"/>
</dbReference>
<dbReference type="InterPro" id="IPR031322">
    <property type="entry name" value="Shikimate/glucono_kinase"/>
</dbReference>
<evidence type="ECO:0000256" key="2">
    <source>
        <dbReference type="SAM" id="MobiDB-lite"/>
    </source>
</evidence>
<evidence type="ECO:0000313" key="4">
    <source>
        <dbReference type="Proteomes" id="UP000078113"/>
    </source>
</evidence>
<dbReference type="InterPro" id="IPR013785">
    <property type="entry name" value="Aldolase_TIM"/>
</dbReference>
<dbReference type="InterPro" id="IPR027417">
    <property type="entry name" value="P-loop_NTPase"/>
</dbReference>
<feature type="compositionally biased region" description="Pro residues" evidence="2">
    <location>
        <begin position="161"/>
        <end position="200"/>
    </location>
</feature>
<feature type="compositionally biased region" description="Pro residues" evidence="2">
    <location>
        <begin position="41"/>
        <end position="51"/>
    </location>
</feature>
<dbReference type="SUPFAM" id="SSF52540">
    <property type="entry name" value="P-loop containing nucleoside triphosphate hydrolases"/>
    <property type="match status" value="1"/>
</dbReference>
<dbReference type="Gene3D" id="3.40.50.300">
    <property type="entry name" value="P-loop containing nucleotide triphosphate hydrolases"/>
    <property type="match status" value="1"/>
</dbReference>
<proteinExistence type="predicted"/>
<evidence type="ECO:0000256" key="1">
    <source>
        <dbReference type="ARBA" id="ARBA00023239"/>
    </source>
</evidence>
<comment type="caution">
    <text evidence="3">The sequence shown here is derived from an EMBL/GenBank/DDBJ whole genome shotgun (WGS) entry which is preliminary data.</text>
</comment>